<feature type="region of interest" description="Disordered" evidence="2">
    <location>
        <begin position="247"/>
        <end position="268"/>
    </location>
</feature>
<dbReference type="KEGG" id="xcn:J169_02538"/>
<dbReference type="KEGG" id="xcf:J172_02532"/>
<feature type="signal peptide" evidence="3">
    <location>
        <begin position="1"/>
        <end position="27"/>
    </location>
</feature>
<accession>A0A0U5FED8</accession>
<evidence type="ECO:0000256" key="1">
    <source>
        <dbReference type="ARBA" id="ARBA00022729"/>
    </source>
</evidence>
<comment type="caution">
    <text evidence="4">The sequence shown here is derived from an EMBL/GenBank/DDBJ whole genome shotgun (WGS) entry which is preliminary data.</text>
</comment>
<evidence type="ECO:0000313" key="4">
    <source>
        <dbReference type="EMBL" id="CEG16743.1"/>
    </source>
</evidence>
<organism evidence="4 5">
    <name type="scientific">Xanthomonas citri pv. citri</name>
    <dbReference type="NCBI Taxonomy" id="611301"/>
    <lineage>
        <taxon>Bacteria</taxon>
        <taxon>Pseudomonadati</taxon>
        <taxon>Pseudomonadota</taxon>
        <taxon>Gammaproteobacteria</taxon>
        <taxon>Lysobacterales</taxon>
        <taxon>Lysobacteraceae</taxon>
        <taxon>Xanthomonas</taxon>
    </lineage>
</organism>
<dbReference type="PANTHER" id="PTHR15462">
    <property type="entry name" value="SERINE PROTEASE"/>
    <property type="match status" value="1"/>
</dbReference>
<dbReference type="InterPro" id="IPR050966">
    <property type="entry name" value="Glutamyl_endopeptidase"/>
</dbReference>
<proteinExistence type="predicted"/>
<feature type="compositionally biased region" description="Polar residues" evidence="2">
    <location>
        <begin position="255"/>
        <end position="267"/>
    </location>
</feature>
<dbReference type="OMA" id="AGHCVKL"/>
<keyword evidence="1 3" id="KW-0732">Signal</keyword>
<sequence length="341" mass="36174">MTYMPKITFLRASCAALAFLVITDVPASTNSVNLSAGTIVQHVVPTAQRDESASYWTLGRMQAAVSALFVDANPVDGDPPELQNSALAHGKNRSGKLKLVTRSVPTPKTVPSVPVPGFSPAAHLGVVFFRANGIDQRCTGNAVVSDSGNVVATSGRCVSALAGKFVSDLVFVPAYNGTAPYGVWPAATITADDRWVSERAVDYDTAFFQVQAPMTMKLSGATLSNTVGASGVRFDGQQDDNEYRVTGYNTDPGANGNTPVSVTSTAEPNPWMNKDYAIEGLEWDARSGVSGSPWVSTDEDPVQDVEVGMTSFAYKQFTHASFGPQWTSAIRNLYQTAAASN</sequence>
<dbReference type="EMBL" id="CCXZ01000139">
    <property type="protein sequence ID" value="CEG16743.1"/>
    <property type="molecule type" value="Genomic_DNA"/>
</dbReference>
<gene>
    <name evidence="4" type="ORF">XAC3562_450166</name>
</gene>
<evidence type="ECO:0008006" key="6">
    <source>
        <dbReference type="Google" id="ProtNLM"/>
    </source>
</evidence>
<evidence type="ECO:0000256" key="3">
    <source>
        <dbReference type="SAM" id="SignalP"/>
    </source>
</evidence>
<evidence type="ECO:0000313" key="5">
    <source>
        <dbReference type="Proteomes" id="UP000052230"/>
    </source>
</evidence>
<dbReference type="InterPro" id="IPR043504">
    <property type="entry name" value="Peptidase_S1_PA_chymotrypsin"/>
</dbReference>
<dbReference type="KEGG" id="xcw:J162_02530"/>
<dbReference type="AlphaFoldDB" id="A0A0U5FED8"/>
<dbReference type="GeneID" id="66911486"/>
<dbReference type="KEGG" id="xcu:J159_02529"/>
<dbReference type="Gene3D" id="2.40.10.10">
    <property type="entry name" value="Trypsin-like serine proteases"/>
    <property type="match status" value="2"/>
</dbReference>
<dbReference type="RefSeq" id="WP_011051541.1">
    <property type="nucleotide sequence ID" value="NZ_CAVLHM010000041.1"/>
</dbReference>
<dbReference type="Proteomes" id="UP000052230">
    <property type="component" value="Unassembled WGS sequence"/>
</dbReference>
<dbReference type="InterPro" id="IPR009003">
    <property type="entry name" value="Peptidase_S1_PA"/>
</dbReference>
<feature type="chain" id="PRO_5043411040" description="Secreted protein" evidence="3">
    <location>
        <begin position="28"/>
        <end position="341"/>
    </location>
</feature>
<keyword evidence="5" id="KW-1185">Reference proteome</keyword>
<protein>
    <recommendedName>
        <fullName evidence="6">Secreted protein</fullName>
    </recommendedName>
</protein>
<evidence type="ECO:0000256" key="2">
    <source>
        <dbReference type="SAM" id="MobiDB-lite"/>
    </source>
</evidence>
<dbReference type="SUPFAM" id="SSF50494">
    <property type="entry name" value="Trypsin-like serine proteases"/>
    <property type="match status" value="1"/>
</dbReference>
<name>A0A0U5FED8_XANCI</name>
<reference evidence="4 5" key="1">
    <citation type="submission" date="2014-09" db="EMBL/GenBank/DDBJ databases">
        <authorList>
            <person name="Regsiter A."/>
        </authorList>
    </citation>
    <scope>NUCLEOTIDE SEQUENCE [LARGE SCALE GENOMIC DNA]</scope>
</reference>